<organism evidence="1">
    <name type="scientific">Arundo donax</name>
    <name type="common">Giant reed</name>
    <name type="synonym">Donax arundinaceus</name>
    <dbReference type="NCBI Taxonomy" id="35708"/>
    <lineage>
        <taxon>Eukaryota</taxon>
        <taxon>Viridiplantae</taxon>
        <taxon>Streptophyta</taxon>
        <taxon>Embryophyta</taxon>
        <taxon>Tracheophyta</taxon>
        <taxon>Spermatophyta</taxon>
        <taxon>Magnoliopsida</taxon>
        <taxon>Liliopsida</taxon>
        <taxon>Poales</taxon>
        <taxon>Poaceae</taxon>
        <taxon>PACMAD clade</taxon>
        <taxon>Arundinoideae</taxon>
        <taxon>Arundineae</taxon>
        <taxon>Arundo</taxon>
    </lineage>
</organism>
<proteinExistence type="predicted"/>
<sequence>MYNLGFQNIVLLLNPLQIHYHLYCQHHNYGCHFSFLQLSIHHFSWHFYLMAA</sequence>
<reference evidence="1" key="1">
    <citation type="submission" date="2014-09" db="EMBL/GenBank/DDBJ databases">
        <authorList>
            <person name="Magalhaes I.L.F."/>
            <person name="Oliveira U."/>
            <person name="Santos F.R."/>
            <person name="Vidigal T.H.D.A."/>
            <person name="Brescovit A.D."/>
            <person name="Santos A.J."/>
        </authorList>
    </citation>
    <scope>NUCLEOTIDE SEQUENCE</scope>
    <source>
        <tissue evidence="1">Shoot tissue taken approximately 20 cm above the soil surface</tissue>
    </source>
</reference>
<dbReference type="EMBL" id="GBRH01221658">
    <property type="protein sequence ID" value="JAD76237.1"/>
    <property type="molecule type" value="Transcribed_RNA"/>
</dbReference>
<accession>A0A0A9CXL4</accession>
<evidence type="ECO:0000313" key="1">
    <source>
        <dbReference type="EMBL" id="JAD76237.1"/>
    </source>
</evidence>
<name>A0A0A9CXL4_ARUDO</name>
<protein>
    <submittedName>
        <fullName evidence="1">Uncharacterized protein</fullName>
    </submittedName>
</protein>
<dbReference type="AlphaFoldDB" id="A0A0A9CXL4"/>
<reference evidence="1" key="2">
    <citation type="journal article" date="2015" name="Data Brief">
        <title>Shoot transcriptome of the giant reed, Arundo donax.</title>
        <authorList>
            <person name="Barrero R.A."/>
            <person name="Guerrero F.D."/>
            <person name="Moolhuijzen P."/>
            <person name="Goolsby J.A."/>
            <person name="Tidwell J."/>
            <person name="Bellgard S.E."/>
            <person name="Bellgard M.I."/>
        </authorList>
    </citation>
    <scope>NUCLEOTIDE SEQUENCE</scope>
    <source>
        <tissue evidence="1">Shoot tissue taken approximately 20 cm above the soil surface</tissue>
    </source>
</reference>